<gene>
    <name evidence="1" type="ordered locus">MM_2285</name>
</gene>
<dbReference type="HOGENOM" id="CLU_2695816_0_0_2"/>
<accession>Q8PUP7</accession>
<reference evidence="1 2" key="1">
    <citation type="journal article" date="2002" name="J. Mol. Microbiol. Biotechnol.">
        <title>The genome of Methanosarcina mazei: evidence for lateral gene transfer between Bacteria and Archaea.</title>
        <authorList>
            <person name="Deppenmeier U."/>
            <person name="Johann A."/>
            <person name="Hartsch T."/>
            <person name="Merkl R."/>
            <person name="Schmitz R.A."/>
            <person name="Martinez-Arias R."/>
            <person name="Henne A."/>
            <person name="Wiezer A."/>
            <person name="Baumer S."/>
            <person name="Jacobi C."/>
            <person name="Bruggemann H."/>
            <person name="Lienard T."/>
            <person name="Christmann A."/>
            <person name="Bomeke M."/>
            <person name="Steckel S."/>
            <person name="Bhattacharyya A."/>
            <person name="Lykidis A."/>
            <person name="Overbeek R."/>
            <person name="Klenk H.P."/>
            <person name="Gunsalus R.P."/>
            <person name="Fritz H.J."/>
            <person name="Gottschalk G."/>
        </authorList>
    </citation>
    <scope>NUCLEOTIDE SEQUENCE [LARGE SCALE GENOMIC DNA]</scope>
    <source>
        <strain evidence="2">ATCC BAA-159 / DSM 3647 / Goe1 / Go1 / JCM 11833 / OCM 88</strain>
    </source>
</reference>
<evidence type="ECO:0000313" key="1">
    <source>
        <dbReference type="EMBL" id="AAM31981.1"/>
    </source>
</evidence>
<organism evidence="1 2">
    <name type="scientific">Methanosarcina mazei (strain ATCC BAA-159 / DSM 3647 / Goe1 / Go1 / JCM 11833 / OCM 88)</name>
    <name type="common">Methanosarcina frisia</name>
    <dbReference type="NCBI Taxonomy" id="192952"/>
    <lineage>
        <taxon>Archaea</taxon>
        <taxon>Methanobacteriati</taxon>
        <taxon>Methanobacteriota</taxon>
        <taxon>Stenosarchaea group</taxon>
        <taxon>Methanomicrobia</taxon>
        <taxon>Methanosarcinales</taxon>
        <taxon>Methanosarcinaceae</taxon>
        <taxon>Methanosarcina</taxon>
    </lineage>
</organism>
<dbReference type="RefSeq" id="WP_048043761.1">
    <property type="nucleotide sequence ID" value="NC_003901.1"/>
</dbReference>
<dbReference type="KEGG" id="mma:MM_2285"/>
<proteinExistence type="predicted"/>
<dbReference type="AlphaFoldDB" id="Q8PUP7"/>
<protein>
    <submittedName>
        <fullName evidence="1">Conserved protein</fullName>
    </submittedName>
</protein>
<name>Q8PUP7_METMA</name>
<dbReference type="GeneID" id="42569008"/>
<dbReference type="EMBL" id="AE008384">
    <property type="protein sequence ID" value="AAM31981.1"/>
    <property type="molecule type" value="Genomic_DNA"/>
</dbReference>
<dbReference type="Proteomes" id="UP000000595">
    <property type="component" value="Chromosome"/>
</dbReference>
<evidence type="ECO:0000313" key="2">
    <source>
        <dbReference type="Proteomes" id="UP000000595"/>
    </source>
</evidence>
<sequence>MRPLLKDASCGDLDESSQIAKKRENIEIILAIDETARYAFIEYGCPCKDKKTSKENGDSNARSVITTGVTRYL</sequence>